<dbReference type="InterPro" id="IPR041304">
    <property type="entry name" value="AbiTii"/>
</dbReference>
<organism evidence="2 3">
    <name type="scientific">Nitrospirillum amazonense</name>
    <dbReference type="NCBI Taxonomy" id="28077"/>
    <lineage>
        <taxon>Bacteria</taxon>
        <taxon>Pseudomonadati</taxon>
        <taxon>Pseudomonadota</taxon>
        <taxon>Alphaproteobacteria</taxon>
        <taxon>Rhodospirillales</taxon>
        <taxon>Azospirillaceae</taxon>
        <taxon>Nitrospirillum</taxon>
    </lineage>
</organism>
<accession>A0A560JQS0</accession>
<evidence type="ECO:0000313" key="3">
    <source>
        <dbReference type="Proteomes" id="UP000320516"/>
    </source>
</evidence>
<sequence>MNSLVLQLQAAAMDSETLIADLLRKAKIVSVKLDLTDVREWIDHEMNGYPDLNNLPEYRILFGKLKAWNPYRGWIPAIINDQRIEDIVSKFQANDAISVIEDTVRRTEDGAGYVAYSPNQQQQIVLSDMFNFQTQFQVHIPISAAIRLLDAVRNRILDWSLSLEKAGVLGIGMHFTLKEREAVREMSGNTYNITGNVGILGDVSKSQVQTNQGTSYTPSDFTELREITRQIRICTNQLPEQIQTSTLSALAEIDAELGSRTPRSSRIQQGLASIRTSCEGAVGNLIASGILALIGKFLS</sequence>
<protein>
    <recommendedName>
        <fullName evidence="1">AbiTii domain-containing protein</fullName>
    </recommendedName>
</protein>
<comment type="caution">
    <text evidence="2">The sequence shown here is derived from an EMBL/GenBank/DDBJ whole genome shotgun (WGS) entry which is preliminary data.</text>
</comment>
<evidence type="ECO:0000313" key="2">
    <source>
        <dbReference type="EMBL" id="TWB73346.1"/>
    </source>
</evidence>
<proteinExistence type="predicted"/>
<evidence type="ECO:0000259" key="1">
    <source>
        <dbReference type="Pfam" id="PF18864"/>
    </source>
</evidence>
<dbReference type="AlphaFoldDB" id="A0A560JQS0"/>
<dbReference type="RefSeq" id="WP_145611380.1">
    <property type="nucleotide sequence ID" value="NZ_VITV01000005.1"/>
</dbReference>
<dbReference type="EMBL" id="VITV01000005">
    <property type="protein sequence ID" value="TWB73346.1"/>
    <property type="molecule type" value="Genomic_DNA"/>
</dbReference>
<name>A0A560JQS0_9PROT</name>
<dbReference type="Pfam" id="PF18864">
    <property type="entry name" value="AbiTii"/>
    <property type="match status" value="1"/>
</dbReference>
<dbReference type="Proteomes" id="UP000320516">
    <property type="component" value="Unassembled WGS sequence"/>
</dbReference>
<gene>
    <name evidence="2" type="ORF">FBZ87_105267</name>
</gene>
<reference evidence="2 3" key="1">
    <citation type="submission" date="2019-06" db="EMBL/GenBank/DDBJ databases">
        <title>Genomic Encyclopedia of Type Strains, Phase IV (KMG-V): Genome sequencing to study the core and pangenomes of soil and plant-associated prokaryotes.</title>
        <authorList>
            <person name="Whitman W."/>
        </authorList>
    </citation>
    <scope>NUCLEOTIDE SEQUENCE [LARGE SCALE GENOMIC DNA]</scope>
    <source>
        <strain evidence="2 3">BR 12005</strain>
    </source>
</reference>
<feature type="domain" description="AbiTii" evidence="1">
    <location>
        <begin position="3"/>
        <end position="186"/>
    </location>
</feature>